<protein>
    <submittedName>
        <fullName evidence="1">Uncharacterized protein</fullName>
    </submittedName>
</protein>
<dbReference type="AlphaFoldDB" id="A0A3D9V126"/>
<evidence type="ECO:0000313" key="1">
    <source>
        <dbReference type="EMBL" id="REF33910.1"/>
    </source>
</evidence>
<proteinExistence type="predicted"/>
<organism evidence="1 2">
    <name type="scientific">Bacillus mycoides</name>
    <dbReference type="NCBI Taxonomy" id="1405"/>
    <lineage>
        <taxon>Bacteria</taxon>
        <taxon>Bacillati</taxon>
        <taxon>Bacillota</taxon>
        <taxon>Bacilli</taxon>
        <taxon>Bacillales</taxon>
        <taxon>Bacillaceae</taxon>
        <taxon>Bacillus</taxon>
        <taxon>Bacillus cereus group</taxon>
    </lineage>
</organism>
<dbReference type="Proteomes" id="UP000256530">
    <property type="component" value="Unassembled WGS sequence"/>
</dbReference>
<dbReference type="RefSeq" id="WP_113938098.1">
    <property type="nucleotide sequence ID" value="NZ_QTTY01000011.1"/>
</dbReference>
<sequence length="394" mass="47009">MRFLIEYKDLKSKEGKNKTLNVLDTFLNEHLIDKYHGQTFDTILVRFINNSPVTRKLKNKSLYKIIAEIELIEDFKSSNKLNFEEFQIALLKIEEAIKKVRHIRLKEPLDYKESELLNDYYKAIEKAPKNLEELKDYAREEEKKKFYNNAKRSDCLIYKYKTNPTELNRNIVGIRIYDQLENGILAPFDYIYSELFSNLLRRAKVKLPNYSEIYVNIGETIEDAKQEISLETWHKYTYATLNISKYTCSDKYEKSQMLFESVCDGMRLIAEFDHLEKEKIEKVINYIKNNGEDIDLVYAEKENKNYRVEVIYKVPKDFRDEAEYRLKVTDLKSGNIEIVHIDFIDTYWAPYSFGKILIKKEEIIIKGRESFRAEISRKRDKLPSEYSFKISEIF</sequence>
<reference evidence="1 2" key="1">
    <citation type="submission" date="2018-08" db="EMBL/GenBank/DDBJ databases">
        <title>Freshwater and sediment microbial communities from various areas in North America, analyzing microbe dynamics in response to fracking.</title>
        <authorList>
            <person name="Lamendella R."/>
        </authorList>
    </citation>
    <scope>NUCLEOTIDE SEQUENCE [LARGE SCALE GENOMIC DNA]</scope>
    <source>
        <strain evidence="1 2">DB-1</strain>
    </source>
</reference>
<comment type="caution">
    <text evidence="1">The sequence shown here is derived from an EMBL/GenBank/DDBJ whole genome shotgun (WGS) entry which is preliminary data.</text>
</comment>
<dbReference type="EMBL" id="QTTY01000011">
    <property type="protein sequence ID" value="REF33910.1"/>
    <property type="molecule type" value="Genomic_DNA"/>
</dbReference>
<gene>
    <name evidence="1" type="ORF">DET55_11172</name>
</gene>
<accession>A0A3D9V126</accession>
<evidence type="ECO:0000313" key="2">
    <source>
        <dbReference type="Proteomes" id="UP000256530"/>
    </source>
</evidence>
<name>A0A3D9V126_BACMY</name>